<evidence type="ECO:0000256" key="1">
    <source>
        <dbReference type="ARBA" id="ARBA00005165"/>
    </source>
</evidence>
<dbReference type="InterPro" id="IPR004399">
    <property type="entry name" value="HMP/HMP-P_kinase_dom"/>
</dbReference>
<dbReference type="HAMAP" id="MF_00097">
    <property type="entry name" value="TMP_synthase"/>
    <property type="match status" value="1"/>
</dbReference>
<dbReference type="GO" id="GO:0000287">
    <property type="term" value="F:magnesium ion binding"/>
    <property type="evidence" value="ECO:0007669"/>
    <property type="project" value="UniProtKB-UniRule"/>
</dbReference>
<dbReference type="CDD" id="cd01169">
    <property type="entry name" value="HMPP_kinase"/>
    <property type="match status" value="1"/>
</dbReference>
<dbReference type="GO" id="GO:0008972">
    <property type="term" value="F:phosphomethylpyrimidine kinase activity"/>
    <property type="evidence" value="ECO:0007669"/>
    <property type="project" value="InterPro"/>
</dbReference>
<comment type="catalytic activity">
    <reaction evidence="11 13">
        <text>2-(2-carboxy-4-methylthiazol-5-yl)ethyl phosphate + 4-amino-2-methyl-5-(diphosphooxymethyl)pyrimidine + 2 H(+) = thiamine phosphate + CO2 + diphosphate</text>
        <dbReference type="Rhea" id="RHEA:47848"/>
        <dbReference type="ChEBI" id="CHEBI:15378"/>
        <dbReference type="ChEBI" id="CHEBI:16526"/>
        <dbReference type="ChEBI" id="CHEBI:33019"/>
        <dbReference type="ChEBI" id="CHEBI:37575"/>
        <dbReference type="ChEBI" id="CHEBI:57841"/>
        <dbReference type="ChEBI" id="CHEBI:62890"/>
        <dbReference type="EC" id="2.5.1.3"/>
    </reaction>
</comment>
<keyword evidence="7 13" id="KW-0460">Magnesium</keyword>
<dbReference type="CDD" id="cd00564">
    <property type="entry name" value="TMP_TenI"/>
    <property type="match status" value="1"/>
</dbReference>
<reference evidence="16" key="1">
    <citation type="submission" date="2023-07" db="EMBL/GenBank/DDBJ databases">
        <title>Genome content predicts the carbon catabolic preferences of heterotrophic bacteria.</title>
        <authorList>
            <person name="Gralka M."/>
        </authorList>
    </citation>
    <scope>NUCLEOTIDE SEQUENCE</scope>
    <source>
        <strain evidence="16">F2M12</strain>
    </source>
</reference>
<evidence type="ECO:0000313" key="16">
    <source>
        <dbReference type="EMBL" id="MDO6577564.1"/>
    </source>
</evidence>
<comment type="caution">
    <text evidence="13">Lacks conserved residue(s) required for the propagation of feature annotation.</text>
</comment>
<dbReference type="GO" id="GO:0008902">
    <property type="term" value="F:hydroxymethylpyrimidine kinase activity"/>
    <property type="evidence" value="ECO:0007669"/>
    <property type="project" value="TreeGrafter"/>
</dbReference>
<dbReference type="Proteomes" id="UP001170717">
    <property type="component" value="Unassembled WGS sequence"/>
</dbReference>
<feature type="binding site" evidence="13">
    <location>
        <position position="475"/>
    </location>
    <ligand>
        <name>2-[(2R,5Z)-2-carboxy-4-methylthiazol-5(2H)-ylidene]ethyl phosphate</name>
        <dbReference type="ChEBI" id="CHEBI:62899"/>
    </ligand>
</feature>
<sequence length="543" mass="58273">MSEASTQDTLKAATQAMSEEPVAWVIGGIDTSGGAGITRDAITLADISVHACVLTTQVANQSHSTMRSASALSIETLNAQWQALEIELPPKAIKIGAIANTPQALFLCEHVTKIKQYKSTSCFVVWDPVLVSSSGGVLSELSQQSVDALIAAVDIVTPNVKELSQLSGWPVHCEKSLLAAAKVLIARGAKAVYVKGGHAHWQSTAIDTFVSTHAVRIFQQPRDNMGNLRGTGCMFASALAGFVASDYDIQDALTLANAYLHKVRNASLLSTNSVCSADHIHCAGLVGFPLTPVHYPSVRFGESDPIRRQTPMHFPRLTDTSLGVYPVLNDISQLEALVEAGAVIIQLRIKFGTQDDKSLQIAKAVEMVKNTPCQLFINDDWELAIKHGAYGVHLGQEDLETANLHAISRAGLRLGISTHGYCELQRIKWLNPSYIALGHIFPTTTKDMPSKPQGLDRLSRYVRLCGDTPTVAIGGINLARINPVASTGVSGIAVVRAITQAKDPAAAYHNLRQQMSGGEVISDIIDDDTDKVSTSVQHGLNHE</sequence>
<dbReference type="FunFam" id="3.20.20.70:FF:000064">
    <property type="entry name" value="Thiamine-phosphate synthase"/>
    <property type="match status" value="1"/>
</dbReference>
<keyword evidence="8 13" id="KW-0784">Thiamine biosynthesis</keyword>
<dbReference type="GO" id="GO:0004789">
    <property type="term" value="F:thiamine-phosphate diphosphorylase activity"/>
    <property type="evidence" value="ECO:0007669"/>
    <property type="project" value="UniProtKB-UniRule"/>
</dbReference>
<dbReference type="NCBIfam" id="TIGR00693">
    <property type="entry name" value="thiE"/>
    <property type="match status" value="1"/>
</dbReference>
<feature type="domain" description="Thiamine phosphate synthase/TenI" evidence="14">
    <location>
        <begin position="330"/>
        <end position="498"/>
    </location>
</feature>
<proteinExistence type="inferred from homology"/>
<evidence type="ECO:0000256" key="2">
    <source>
        <dbReference type="ARBA" id="ARBA00022679"/>
    </source>
</evidence>
<dbReference type="Pfam" id="PF02581">
    <property type="entry name" value="TMP-TENI"/>
    <property type="match status" value="1"/>
</dbReference>
<protein>
    <recommendedName>
        <fullName evidence="13">Thiamine-phosphate synthase</fullName>
        <shortName evidence="13">TP synthase</shortName>
        <shortName evidence="13">TPS</shortName>
        <ecNumber evidence="13">2.5.1.3</ecNumber>
    </recommendedName>
    <alternativeName>
        <fullName evidence="13">Thiamine-phosphate pyrophosphorylase</fullName>
        <shortName evidence="13">TMP pyrophosphorylase</shortName>
        <shortName evidence="13">TMP-PPase</shortName>
    </alternativeName>
</protein>
<gene>
    <name evidence="13 16" type="primary">thiE</name>
    <name evidence="16" type="ORF">Q4527_09170</name>
</gene>
<comment type="caution">
    <text evidence="16">The sequence shown here is derived from an EMBL/GenBank/DDBJ whole genome shotgun (WGS) entry which is preliminary data.</text>
</comment>
<evidence type="ECO:0000256" key="6">
    <source>
        <dbReference type="ARBA" id="ARBA00022840"/>
    </source>
</evidence>
<dbReference type="GO" id="GO:0005829">
    <property type="term" value="C:cytosol"/>
    <property type="evidence" value="ECO:0007669"/>
    <property type="project" value="TreeGrafter"/>
</dbReference>
<dbReference type="InterPro" id="IPR022998">
    <property type="entry name" value="ThiamineP_synth_TenI"/>
</dbReference>
<dbReference type="NCBIfam" id="NF002904">
    <property type="entry name" value="PRK03512.1"/>
    <property type="match status" value="1"/>
</dbReference>
<feature type="binding site" evidence="13">
    <location>
        <begin position="443"/>
        <end position="445"/>
    </location>
    <ligand>
        <name>2-[(2R,5Z)-2-carboxy-4-methylthiazol-5(2H)-ylidene]ethyl phosphate</name>
        <dbReference type="ChEBI" id="CHEBI:62899"/>
    </ligand>
</feature>
<dbReference type="PANTHER" id="PTHR20858:SF17">
    <property type="entry name" value="HYDROXYMETHYLPYRIMIDINE_PHOSPHOMETHYLPYRIMIDINE KINASE THI20-RELATED"/>
    <property type="match status" value="1"/>
</dbReference>
<dbReference type="GO" id="GO:0005524">
    <property type="term" value="F:ATP binding"/>
    <property type="evidence" value="ECO:0007669"/>
    <property type="project" value="UniProtKB-KW"/>
</dbReference>
<feature type="binding site" evidence="13">
    <location>
        <position position="378"/>
    </location>
    <ligand>
        <name>4-amino-2-methyl-5-(diphosphooxymethyl)pyrimidine</name>
        <dbReference type="ChEBI" id="CHEBI:57841"/>
    </ligand>
</feature>
<dbReference type="InterPro" id="IPR029056">
    <property type="entry name" value="Ribokinase-like"/>
</dbReference>
<evidence type="ECO:0000256" key="5">
    <source>
        <dbReference type="ARBA" id="ARBA00022777"/>
    </source>
</evidence>
<comment type="catalytic activity">
    <reaction evidence="12 13">
        <text>2-[(2R,5Z)-2-carboxy-4-methylthiazol-5(2H)-ylidene]ethyl phosphate + 4-amino-2-methyl-5-(diphosphooxymethyl)pyrimidine + 2 H(+) = thiamine phosphate + CO2 + diphosphate</text>
        <dbReference type="Rhea" id="RHEA:47844"/>
        <dbReference type="ChEBI" id="CHEBI:15378"/>
        <dbReference type="ChEBI" id="CHEBI:16526"/>
        <dbReference type="ChEBI" id="CHEBI:33019"/>
        <dbReference type="ChEBI" id="CHEBI:37575"/>
        <dbReference type="ChEBI" id="CHEBI:57841"/>
        <dbReference type="ChEBI" id="CHEBI:62899"/>
        <dbReference type="EC" id="2.5.1.3"/>
    </reaction>
</comment>
<dbReference type="Gene3D" id="3.40.1190.20">
    <property type="match status" value="1"/>
</dbReference>
<evidence type="ECO:0000313" key="17">
    <source>
        <dbReference type="Proteomes" id="UP001170717"/>
    </source>
</evidence>
<accession>A0AAW7YYS0</accession>
<keyword evidence="9" id="KW-0511">Multifunctional enzyme</keyword>
<feature type="binding site" evidence="13">
    <location>
        <position position="398"/>
    </location>
    <ligand>
        <name>Mg(2+)</name>
        <dbReference type="ChEBI" id="CHEBI:18420"/>
    </ligand>
</feature>
<evidence type="ECO:0000256" key="7">
    <source>
        <dbReference type="ARBA" id="ARBA00022842"/>
    </source>
</evidence>
<dbReference type="Gene3D" id="3.20.20.70">
    <property type="entry name" value="Aldolase class I"/>
    <property type="match status" value="1"/>
</dbReference>
<dbReference type="AlphaFoldDB" id="A0AAW7YYS0"/>
<dbReference type="EMBL" id="JAUOQI010000005">
    <property type="protein sequence ID" value="MDO6577564.1"/>
    <property type="molecule type" value="Genomic_DNA"/>
</dbReference>
<evidence type="ECO:0000256" key="10">
    <source>
        <dbReference type="ARBA" id="ARBA00047334"/>
    </source>
</evidence>
<feature type="binding site" evidence="13">
    <location>
        <begin position="346"/>
        <end position="350"/>
    </location>
    <ligand>
        <name>4-amino-2-methyl-5-(diphosphooxymethyl)pyrimidine</name>
        <dbReference type="ChEBI" id="CHEBI:57841"/>
    </ligand>
</feature>
<comment type="similarity">
    <text evidence="13">Belongs to the thiamine-phosphate synthase family.</text>
</comment>
<comment type="pathway">
    <text evidence="1 13">Cofactor biosynthesis; thiamine diphosphate biosynthesis; thiamine phosphate from 4-amino-2-methyl-5-diphosphomethylpyrimidine and 4-methyl-5-(2-phosphoethyl)-thiazole: step 1/1.</text>
</comment>
<dbReference type="Pfam" id="PF08543">
    <property type="entry name" value="Phos_pyr_kin"/>
    <property type="match status" value="1"/>
</dbReference>
<evidence type="ECO:0000256" key="13">
    <source>
        <dbReference type="HAMAP-Rule" id="MF_00097"/>
    </source>
</evidence>
<dbReference type="RefSeq" id="WP_231751150.1">
    <property type="nucleotide sequence ID" value="NZ_JAUOQI010000005.1"/>
</dbReference>
<keyword evidence="3 13" id="KW-0479">Metal-binding</keyword>
<keyword evidence="6" id="KW-0067">ATP-binding</keyword>
<feature type="binding site" evidence="13">
    <location>
        <position position="379"/>
    </location>
    <ligand>
        <name>Mg(2+)</name>
        <dbReference type="ChEBI" id="CHEBI:18420"/>
    </ligand>
</feature>
<dbReference type="SUPFAM" id="SSF51391">
    <property type="entry name" value="Thiamin phosphate synthase"/>
    <property type="match status" value="1"/>
</dbReference>
<dbReference type="GO" id="GO:0009229">
    <property type="term" value="P:thiamine diphosphate biosynthetic process"/>
    <property type="evidence" value="ECO:0007669"/>
    <property type="project" value="UniProtKB-UniRule"/>
</dbReference>
<evidence type="ECO:0000256" key="12">
    <source>
        <dbReference type="ARBA" id="ARBA00047883"/>
    </source>
</evidence>
<dbReference type="EC" id="2.5.1.3" evidence="13"/>
<evidence type="ECO:0000256" key="8">
    <source>
        <dbReference type="ARBA" id="ARBA00022977"/>
    </source>
</evidence>
<evidence type="ECO:0000256" key="9">
    <source>
        <dbReference type="ARBA" id="ARBA00023268"/>
    </source>
</evidence>
<dbReference type="InterPro" id="IPR036206">
    <property type="entry name" value="ThiamineP_synth_sf"/>
</dbReference>
<evidence type="ECO:0000256" key="4">
    <source>
        <dbReference type="ARBA" id="ARBA00022741"/>
    </source>
</evidence>
<comment type="function">
    <text evidence="13">Condenses 4-methyl-5-(beta-hydroxyethyl)thiazole monophosphate (THZ-P) and 2-methyl-4-amino-5-hydroxymethyl pyrimidine pyrophosphate (HMP-PP) to form thiamine monophosphate (TMP).</text>
</comment>
<keyword evidence="4" id="KW-0547">Nucleotide-binding</keyword>
<feature type="binding site" evidence="13">
    <location>
        <position position="417"/>
    </location>
    <ligand>
        <name>4-amino-2-methyl-5-(diphosphooxymethyl)pyrimidine</name>
        <dbReference type="ChEBI" id="CHEBI:57841"/>
    </ligand>
</feature>
<evidence type="ECO:0000259" key="15">
    <source>
        <dbReference type="Pfam" id="PF08543"/>
    </source>
</evidence>
<dbReference type="InterPro" id="IPR034291">
    <property type="entry name" value="TMP_synthase"/>
</dbReference>
<dbReference type="InterPro" id="IPR013749">
    <property type="entry name" value="PM/HMP-P_kinase-1"/>
</dbReference>
<comment type="cofactor">
    <cofactor evidence="13">
        <name>Mg(2+)</name>
        <dbReference type="ChEBI" id="CHEBI:18420"/>
    </cofactor>
    <text evidence="13">Binds 1 Mg(2+) ion per subunit.</text>
</comment>
<evidence type="ECO:0000256" key="3">
    <source>
        <dbReference type="ARBA" id="ARBA00022723"/>
    </source>
</evidence>
<name>A0AAW7YYS0_9ALTE</name>
<evidence type="ECO:0000259" key="14">
    <source>
        <dbReference type="Pfam" id="PF02581"/>
    </source>
</evidence>
<dbReference type="PANTHER" id="PTHR20858">
    <property type="entry name" value="PHOSPHOMETHYLPYRIMIDINE KINASE"/>
    <property type="match status" value="1"/>
</dbReference>
<comment type="catalytic activity">
    <reaction evidence="10 13">
        <text>4-methyl-5-(2-phosphooxyethyl)-thiazole + 4-amino-2-methyl-5-(diphosphooxymethyl)pyrimidine + H(+) = thiamine phosphate + diphosphate</text>
        <dbReference type="Rhea" id="RHEA:22328"/>
        <dbReference type="ChEBI" id="CHEBI:15378"/>
        <dbReference type="ChEBI" id="CHEBI:33019"/>
        <dbReference type="ChEBI" id="CHEBI:37575"/>
        <dbReference type="ChEBI" id="CHEBI:57841"/>
        <dbReference type="ChEBI" id="CHEBI:58296"/>
        <dbReference type="EC" id="2.5.1.3"/>
    </reaction>
</comment>
<dbReference type="InterPro" id="IPR013785">
    <property type="entry name" value="Aldolase_TIM"/>
</dbReference>
<organism evidence="16 17">
    <name type="scientific">Alteromonas stellipolaris</name>
    <dbReference type="NCBI Taxonomy" id="233316"/>
    <lineage>
        <taxon>Bacteria</taxon>
        <taxon>Pseudomonadati</taxon>
        <taxon>Pseudomonadota</taxon>
        <taxon>Gammaproteobacteria</taxon>
        <taxon>Alteromonadales</taxon>
        <taxon>Alteromonadaceae</taxon>
        <taxon>Alteromonas/Salinimonas group</taxon>
        <taxon>Alteromonas</taxon>
    </lineage>
</organism>
<dbReference type="SUPFAM" id="SSF53613">
    <property type="entry name" value="Ribokinase-like"/>
    <property type="match status" value="1"/>
</dbReference>
<keyword evidence="5" id="KW-0418">Kinase</keyword>
<evidence type="ECO:0000256" key="11">
    <source>
        <dbReference type="ARBA" id="ARBA00047851"/>
    </source>
</evidence>
<keyword evidence="2 13" id="KW-0808">Transferase</keyword>
<dbReference type="GO" id="GO:0009228">
    <property type="term" value="P:thiamine biosynthetic process"/>
    <property type="evidence" value="ECO:0007669"/>
    <property type="project" value="UniProtKB-KW"/>
</dbReference>
<feature type="domain" description="Pyridoxamine kinase/Phosphomethylpyrimidine kinase" evidence="15">
    <location>
        <begin position="30"/>
        <end position="265"/>
    </location>
</feature>
<feature type="binding site" evidence="13">
    <location>
        <position position="446"/>
    </location>
    <ligand>
        <name>4-amino-2-methyl-5-(diphosphooxymethyl)pyrimidine</name>
        <dbReference type="ChEBI" id="CHEBI:57841"/>
    </ligand>
</feature>